<dbReference type="RefSeq" id="WP_202245316.1">
    <property type="nucleotide sequence ID" value="NZ_JAESIY010000008.1"/>
</dbReference>
<evidence type="ECO:0000256" key="2">
    <source>
        <dbReference type="SAM" id="SignalP"/>
    </source>
</evidence>
<feature type="region of interest" description="Disordered" evidence="1">
    <location>
        <begin position="33"/>
        <end position="52"/>
    </location>
</feature>
<feature type="chain" id="PRO_5037058907" description="Lipoprotein" evidence="2">
    <location>
        <begin position="24"/>
        <end position="52"/>
    </location>
</feature>
<feature type="signal peptide" evidence="2">
    <location>
        <begin position="1"/>
        <end position="23"/>
    </location>
</feature>
<gene>
    <name evidence="3" type="ORF">JL102_15375</name>
</gene>
<protein>
    <recommendedName>
        <fullName evidence="5">Lipoprotein</fullName>
    </recommendedName>
</protein>
<accession>A0A937FBP7</accession>
<name>A0A937FBP7_9BACT</name>
<organism evidence="3 4">
    <name type="scientific">Fulvivirga sediminis</name>
    <dbReference type="NCBI Taxonomy" id="2803949"/>
    <lineage>
        <taxon>Bacteria</taxon>
        <taxon>Pseudomonadati</taxon>
        <taxon>Bacteroidota</taxon>
        <taxon>Cytophagia</taxon>
        <taxon>Cytophagales</taxon>
        <taxon>Fulvivirgaceae</taxon>
        <taxon>Fulvivirga</taxon>
    </lineage>
</organism>
<comment type="caution">
    <text evidence="3">The sequence shown here is derived from an EMBL/GenBank/DDBJ whole genome shotgun (WGS) entry which is preliminary data.</text>
</comment>
<dbReference type="EMBL" id="JAESIY010000008">
    <property type="protein sequence ID" value="MBL3657528.1"/>
    <property type="molecule type" value="Genomic_DNA"/>
</dbReference>
<proteinExistence type="predicted"/>
<keyword evidence="4" id="KW-1185">Reference proteome</keyword>
<dbReference type="AlphaFoldDB" id="A0A937FBP7"/>
<evidence type="ECO:0000313" key="4">
    <source>
        <dbReference type="Proteomes" id="UP000659388"/>
    </source>
</evidence>
<evidence type="ECO:0008006" key="5">
    <source>
        <dbReference type="Google" id="ProtNLM"/>
    </source>
</evidence>
<sequence>MKIFRLLLTIMAFSSFLTLISCADAYDEIKKSQKNSSTETVGENGEDIRGGS</sequence>
<dbReference type="Proteomes" id="UP000659388">
    <property type="component" value="Unassembled WGS sequence"/>
</dbReference>
<dbReference type="PROSITE" id="PS51257">
    <property type="entry name" value="PROKAR_LIPOPROTEIN"/>
    <property type="match status" value="1"/>
</dbReference>
<evidence type="ECO:0000313" key="3">
    <source>
        <dbReference type="EMBL" id="MBL3657528.1"/>
    </source>
</evidence>
<reference evidence="3" key="1">
    <citation type="submission" date="2021-01" db="EMBL/GenBank/DDBJ databases">
        <title>Fulvivirga kasyanovii gen. nov., sp nov., a novel member of the phylum Bacteroidetes isolated from seawater in a mussel farm.</title>
        <authorList>
            <person name="Zhao L.-H."/>
            <person name="Wang Z.-J."/>
        </authorList>
    </citation>
    <scope>NUCLEOTIDE SEQUENCE</scope>
    <source>
        <strain evidence="3">2943</strain>
    </source>
</reference>
<evidence type="ECO:0000256" key="1">
    <source>
        <dbReference type="SAM" id="MobiDB-lite"/>
    </source>
</evidence>
<keyword evidence="2" id="KW-0732">Signal</keyword>